<name>A0A3D9C2G4_9FLAO</name>
<gene>
    <name evidence="1" type="ORF">DRF65_23015</name>
</gene>
<reference evidence="2" key="1">
    <citation type="submission" date="2018-06" db="EMBL/GenBank/DDBJ databases">
        <authorList>
            <person name="Lum Nde A."/>
            <person name="Hugo C."/>
        </authorList>
    </citation>
    <scope>NUCLEOTIDE SEQUENCE [LARGE SCALE GENOMIC DNA]</scope>
    <source>
        <strain evidence="2">1_F178</strain>
    </source>
</reference>
<evidence type="ECO:0000313" key="1">
    <source>
        <dbReference type="EMBL" id="REC60063.1"/>
    </source>
</evidence>
<sequence length="146" mass="16918">MKKIILLILLQLFAVVFSQSGKKRLLIPISRSYQLGYNTYDNEFQMYQNPFILSDGKKYKIEGYGSMNYSEGKLLGISPNNRYIVLDHISKGYVEDGESKRLYENYLCVIVYLPGKKVVMYMQSDCGGEWNRNNQWVSSNGRVVFP</sequence>
<protein>
    <recommendedName>
        <fullName evidence="3">WG repeat-containing protein</fullName>
    </recommendedName>
</protein>
<accession>A0A3D9C2G4</accession>
<keyword evidence="2" id="KW-1185">Reference proteome</keyword>
<dbReference type="EMBL" id="QNVT01000029">
    <property type="protein sequence ID" value="REC60063.1"/>
    <property type="molecule type" value="Genomic_DNA"/>
</dbReference>
<evidence type="ECO:0008006" key="3">
    <source>
        <dbReference type="Google" id="ProtNLM"/>
    </source>
</evidence>
<dbReference type="RefSeq" id="WP_115973068.1">
    <property type="nucleotide sequence ID" value="NZ_QNVT01000029.1"/>
</dbReference>
<dbReference type="AlphaFoldDB" id="A0A3D9C2G4"/>
<organism evidence="1 2">
    <name type="scientific">Chryseobacterium pennae</name>
    <dbReference type="NCBI Taxonomy" id="2258962"/>
    <lineage>
        <taxon>Bacteria</taxon>
        <taxon>Pseudomonadati</taxon>
        <taxon>Bacteroidota</taxon>
        <taxon>Flavobacteriia</taxon>
        <taxon>Flavobacteriales</taxon>
        <taxon>Weeksellaceae</taxon>
        <taxon>Chryseobacterium group</taxon>
        <taxon>Chryseobacterium</taxon>
    </lineage>
</organism>
<evidence type="ECO:0000313" key="2">
    <source>
        <dbReference type="Proteomes" id="UP000256686"/>
    </source>
</evidence>
<dbReference type="Proteomes" id="UP000256686">
    <property type="component" value="Unassembled WGS sequence"/>
</dbReference>
<comment type="caution">
    <text evidence="1">The sequence shown here is derived from an EMBL/GenBank/DDBJ whole genome shotgun (WGS) entry which is preliminary data.</text>
</comment>
<proteinExistence type="predicted"/>